<accession>E7G7Y6</accession>
<dbReference type="SUPFAM" id="SSF52540">
    <property type="entry name" value="P-loop containing nucleoside triphosphate hydrolases"/>
    <property type="match status" value="1"/>
</dbReference>
<dbReference type="InterPro" id="IPR027417">
    <property type="entry name" value="P-loop_NTPase"/>
</dbReference>
<name>E7G7Y6_9FIRM</name>
<dbReference type="PANTHER" id="PTHR42957">
    <property type="entry name" value="HELICASE MJ1565-RELATED"/>
    <property type="match status" value="1"/>
</dbReference>
<dbReference type="eggNOG" id="COG0433">
    <property type="taxonomic scope" value="Bacteria"/>
</dbReference>
<dbReference type="STRING" id="100884.GCA_000269565_00827"/>
<evidence type="ECO:0000259" key="2">
    <source>
        <dbReference type="Pfam" id="PF12696"/>
    </source>
</evidence>
<gene>
    <name evidence="3" type="ORF">HMPREF9488_00874</name>
</gene>
<dbReference type="OrthoDB" id="2985392at2"/>
<dbReference type="EMBL" id="ADKX01000012">
    <property type="protein sequence ID" value="EFW05907.1"/>
    <property type="molecule type" value="Genomic_DNA"/>
</dbReference>
<dbReference type="PANTHER" id="PTHR42957:SF1">
    <property type="entry name" value="HELICASE MJ1565-RELATED"/>
    <property type="match status" value="1"/>
</dbReference>
<organism evidence="3 4">
    <name type="scientific">Coprobacillus cateniformis</name>
    <dbReference type="NCBI Taxonomy" id="100884"/>
    <lineage>
        <taxon>Bacteria</taxon>
        <taxon>Bacillati</taxon>
        <taxon>Bacillota</taxon>
        <taxon>Erysipelotrichia</taxon>
        <taxon>Erysipelotrichales</taxon>
        <taxon>Coprobacillaceae</taxon>
        <taxon>Coprobacillus</taxon>
    </lineage>
</organism>
<comment type="caution">
    <text evidence="3">The sequence shown here is derived from an EMBL/GenBank/DDBJ whole genome shotgun (WGS) entry which is preliminary data.</text>
</comment>
<dbReference type="Gene3D" id="3.40.50.300">
    <property type="entry name" value="P-loop containing nucleotide triphosphate hydrolases"/>
    <property type="match status" value="2"/>
</dbReference>
<reference evidence="3 4" key="1">
    <citation type="submission" date="2010-12" db="EMBL/GenBank/DDBJ databases">
        <title>The Genome Sequence of Coprobacillus sp. strain 29_1.</title>
        <authorList>
            <consortium name="The Broad Institute Genome Sequencing Platform"/>
            <person name="Earl A."/>
            <person name="Ward D."/>
            <person name="Feldgarden M."/>
            <person name="Gevers D."/>
            <person name="Daigneault M."/>
            <person name="Sibley C.D."/>
            <person name="White A."/>
            <person name="Strauss J."/>
            <person name="Allen-Vercoe E."/>
            <person name="Young S.K."/>
            <person name="Zeng Q."/>
            <person name="Gargeya S."/>
            <person name="Fitzgerald M."/>
            <person name="Haas B."/>
            <person name="Abouelleil A."/>
            <person name="Alvarado L."/>
            <person name="Arachchi H.M."/>
            <person name="Berlin A."/>
            <person name="Brown A."/>
            <person name="Chapman S.B."/>
            <person name="Chen Z."/>
            <person name="Dunbar C."/>
            <person name="Freedman E."/>
            <person name="Gearin G."/>
            <person name="Gellesch M."/>
            <person name="Goldberg J."/>
            <person name="Griggs A."/>
            <person name="Gujja S."/>
            <person name="Heilman E."/>
            <person name="Heiman D."/>
            <person name="Howarth C."/>
            <person name="Larson L."/>
            <person name="Lui A."/>
            <person name="MacDonald P.J.P."/>
            <person name="Mehta T."/>
            <person name="Montmayeur A."/>
            <person name="Murphy C."/>
            <person name="Neiman D."/>
            <person name="Pearson M."/>
            <person name="Priest M."/>
            <person name="Roberts A."/>
            <person name="Saif S."/>
            <person name="Shea T."/>
            <person name="Shenoy N."/>
            <person name="Sisk P."/>
            <person name="Stolte C."/>
            <person name="Sykes S."/>
            <person name="White J."/>
            <person name="Yandava C."/>
            <person name="Nusbaum C."/>
            <person name="Birren B."/>
        </authorList>
    </citation>
    <scope>NUCLEOTIDE SEQUENCE [LARGE SCALE GENOMIC DNA]</scope>
    <source>
        <strain evidence="3 4">29_1</strain>
    </source>
</reference>
<dbReference type="InterPro" id="IPR032689">
    <property type="entry name" value="TraG-D_C"/>
</dbReference>
<dbReference type="RefSeq" id="WP_008787990.1">
    <property type="nucleotide sequence ID" value="NZ_AKCB01000001.1"/>
</dbReference>
<evidence type="ECO:0000313" key="4">
    <source>
        <dbReference type="Proteomes" id="UP000003157"/>
    </source>
</evidence>
<proteinExistence type="predicted"/>
<keyword evidence="4" id="KW-1185">Reference proteome</keyword>
<feature type="domain" description="Helicase HerA central" evidence="1">
    <location>
        <begin position="265"/>
        <end position="519"/>
    </location>
</feature>
<dbReference type="GeneID" id="78228717"/>
<dbReference type="AlphaFoldDB" id="E7G7Y6"/>
<protein>
    <recommendedName>
        <fullName evidence="5">Helicase HerA central domain-containing protein</fullName>
    </recommendedName>
</protein>
<dbReference type="HOGENOM" id="CLU_378002_0_0_9"/>
<dbReference type="InterPro" id="IPR002789">
    <property type="entry name" value="HerA_central"/>
</dbReference>
<evidence type="ECO:0008006" key="5">
    <source>
        <dbReference type="Google" id="ProtNLM"/>
    </source>
</evidence>
<feature type="domain" description="TraD/TraG TraM recognition site" evidence="2">
    <location>
        <begin position="536"/>
        <end position="596"/>
    </location>
</feature>
<evidence type="ECO:0000259" key="1">
    <source>
        <dbReference type="Pfam" id="PF01935"/>
    </source>
</evidence>
<dbReference type="Pfam" id="PF01935">
    <property type="entry name" value="DUF87"/>
    <property type="match status" value="1"/>
</dbReference>
<dbReference type="Pfam" id="PF12696">
    <property type="entry name" value="TraG-D_C"/>
    <property type="match status" value="1"/>
</dbReference>
<evidence type="ECO:0000313" key="3">
    <source>
        <dbReference type="EMBL" id="EFW05907.1"/>
    </source>
</evidence>
<dbReference type="Proteomes" id="UP000003157">
    <property type="component" value="Unassembled WGS sequence"/>
</dbReference>
<sequence>MLYQILPRKSYQFNQEKMNMFFKTIASVKNKFSWKSIIQNFQMHYIIDCTEDDKLNFYIDIEDNLNHEVIINALHVLLGEQADIFVAKEKLQSHDTVNTLYLNDNHKFGDKPRLATYCNDSIFMNILGMMQPRTRMDISFKVVKASMSNKNNVFMSRMATDVLIELMIHVSGHTKYSRTKVKNISDSISSLTASSEQLWTKYKYDIRPIKLTGSEAMNFIQIPTLNKKDDLTLNRIHHLLPGQVTLKDNEFATGIYTGTLYHPIQNERKTYIDIDHIRKHALVTGTTGSGKSAEIEEWIDQILYDQVTGKDNIGFTFIDPLETSALGVIDKILKLKDDGYDVDELLKKVRYVDLSADDYIFPMALLNPSTDSTETLDFFKSLYGDLNTIQVDRMLTSAIKSLLLDDEEHSVFDIEKIFNSGDSTFRDRLLNKISRNIYAEDEINFLKNTKFNQSIADPILNRLASFKNSEKKKLMFSLTSQYDALKDIRKWMDEGYIILLNLKSMSDFDIKVICGYLTTQYYLEAKKRPDFSKLHLLLVDESHKIQMPIFPKVVAELRKSGLSLTLITQLLEQFSPDYSEQLIGNINTIISFKQKARAAMELQRRIPSQDVSKNDLMQLPSMVGYLSMEEQGKERSILIKAKPPYRYTNGKLVDYTNPSEVQKNLDKNRKFAKELMARDFMSKAEAEKIVFKGHGRKKHIEEIENELLTEGDALLSVQDGEKTKIEIKGEETTWDE</sequence>
<dbReference type="InterPro" id="IPR008571">
    <property type="entry name" value="HerA-like"/>
</dbReference>